<feature type="region of interest" description="Disordered" evidence="2">
    <location>
        <begin position="168"/>
        <end position="199"/>
    </location>
</feature>
<dbReference type="PANTHER" id="PTHR48228:SF6">
    <property type="entry name" value="L-CARNITINE COA-TRANSFERASE"/>
    <property type="match status" value="1"/>
</dbReference>
<sequence>MTGALDGIRVLELGTLIAGPFAGRLLGDMGAEVLKIEPPGAPDPLRTWGQAEVDGHHVFWTVHARNKKAITLDLRTEAGRALFLDLVEKSDVIVENFRPAPWSGGVWATTSWRGETRGSFWFGYPAMGRPVLTRTRPDTRRWPRPPAVCGISTDFLAGRRPGWRCRSATPSPVCSQPRARLPPCTGVPSRDGARWSMRR</sequence>
<keyword evidence="1 3" id="KW-0808">Transferase</keyword>
<protein>
    <submittedName>
        <fullName evidence="3">CoA-transferase III family protein</fullName>
    </submittedName>
</protein>
<reference evidence="3 4" key="1">
    <citation type="submission" date="2013-12" db="EMBL/GenBank/DDBJ databases">
        <authorList>
            <person name="Zelazny A."/>
            <person name="Olivier K."/>
            <person name="Holland S."/>
            <person name="Lenaerts A."/>
            <person name="Ordway D."/>
            <person name="DeGroote M.A."/>
            <person name="Parker T."/>
            <person name="Sizemore C."/>
            <person name="Tallon L.J."/>
            <person name="Sadzewicz L.K."/>
            <person name="Sengamalay N."/>
            <person name="Fraser C.M."/>
            <person name="Hine E."/>
            <person name="Shefchek K.A."/>
            <person name="Das S.P."/>
            <person name="Tettelin H."/>
        </authorList>
    </citation>
    <scope>NUCLEOTIDE SEQUENCE [LARGE SCALE GENOMIC DNA]</scope>
    <source>
        <strain evidence="3 4">1513</strain>
    </source>
</reference>
<dbReference type="EMBL" id="JAOJ01000003">
    <property type="protein sequence ID" value="EUA66978.1"/>
    <property type="molecule type" value="Genomic_DNA"/>
</dbReference>
<dbReference type="Pfam" id="PF02515">
    <property type="entry name" value="CoA_transf_3"/>
    <property type="match status" value="1"/>
</dbReference>
<name>X8DGX0_9MYCO</name>
<evidence type="ECO:0000313" key="3">
    <source>
        <dbReference type="EMBL" id="EUA66978.1"/>
    </source>
</evidence>
<comment type="caution">
    <text evidence="3">The sequence shown here is derived from an EMBL/GenBank/DDBJ whole genome shotgun (WGS) entry which is preliminary data.</text>
</comment>
<evidence type="ECO:0000256" key="1">
    <source>
        <dbReference type="ARBA" id="ARBA00022679"/>
    </source>
</evidence>
<dbReference type="PATRIC" id="fig|1299321.3.peg.5316"/>
<organism evidence="3 4">
    <name type="scientific">Mycobacteroides abscessus subsp. bolletii 1513</name>
    <dbReference type="NCBI Taxonomy" id="1299321"/>
    <lineage>
        <taxon>Bacteria</taxon>
        <taxon>Bacillati</taxon>
        <taxon>Actinomycetota</taxon>
        <taxon>Actinomycetes</taxon>
        <taxon>Mycobacteriales</taxon>
        <taxon>Mycobacteriaceae</taxon>
        <taxon>Mycobacteroides</taxon>
        <taxon>Mycobacteroides abscessus</taxon>
    </lineage>
</organism>
<dbReference type="Gene3D" id="3.40.50.10540">
    <property type="entry name" value="Crotonobetainyl-coa:carnitine coa-transferase, domain 1"/>
    <property type="match status" value="1"/>
</dbReference>
<dbReference type="AlphaFoldDB" id="X8DGX0"/>
<proteinExistence type="predicted"/>
<dbReference type="Proteomes" id="UP000023351">
    <property type="component" value="Unassembled WGS sequence"/>
</dbReference>
<dbReference type="InterPro" id="IPR050509">
    <property type="entry name" value="CoA-transferase_III"/>
</dbReference>
<dbReference type="GO" id="GO:0016740">
    <property type="term" value="F:transferase activity"/>
    <property type="evidence" value="ECO:0007669"/>
    <property type="project" value="UniProtKB-KW"/>
</dbReference>
<dbReference type="InterPro" id="IPR003673">
    <property type="entry name" value="CoA-Trfase_fam_III"/>
</dbReference>
<dbReference type="SUPFAM" id="SSF89796">
    <property type="entry name" value="CoA-transferase family III (CaiB/BaiF)"/>
    <property type="match status" value="1"/>
</dbReference>
<evidence type="ECO:0000313" key="4">
    <source>
        <dbReference type="Proteomes" id="UP000023351"/>
    </source>
</evidence>
<gene>
    <name evidence="3" type="ORF">I540_5494</name>
</gene>
<accession>X8DGX0</accession>
<dbReference type="InterPro" id="IPR023606">
    <property type="entry name" value="CoA-Trfase_III_dom_1_sf"/>
</dbReference>
<evidence type="ECO:0000256" key="2">
    <source>
        <dbReference type="SAM" id="MobiDB-lite"/>
    </source>
</evidence>
<dbReference type="PANTHER" id="PTHR48228">
    <property type="entry name" value="SUCCINYL-COA--D-CITRAMALATE COA-TRANSFERASE"/>
    <property type="match status" value="1"/>
</dbReference>